<feature type="binding site" evidence="13">
    <location>
        <position position="116"/>
    </location>
    <ligand>
        <name>Mg(2+)</name>
        <dbReference type="ChEBI" id="CHEBI:18420"/>
    </ligand>
</feature>
<proteinExistence type="inferred from homology"/>
<feature type="binding site" evidence="13">
    <location>
        <position position="118"/>
    </location>
    <ligand>
        <name>Mg(2+)</name>
        <dbReference type="ChEBI" id="CHEBI:18420"/>
    </ligand>
</feature>
<dbReference type="GO" id="GO:0000287">
    <property type="term" value="F:magnesium ion binding"/>
    <property type="evidence" value="ECO:0007669"/>
    <property type="project" value="InterPro"/>
</dbReference>
<dbReference type="Proteomes" id="UP000480312">
    <property type="component" value="Unassembled WGS sequence"/>
</dbReference>
<dbReference type="InterPro" id="IPR008278">
    <property type="entry name" value="4-PPantetheinyl_Trfase_dom"/>
</dbReference>
<comment type="similarity">
    <text evidence="3">Belongs to the P-Pant transferase superfamily. EntD family.</text>
</comment>
<feature type="binding site" evidence="12">
    <location>
        <position position="160"/>
    </location>
    <ligand>
        <name>CoA</name>
        <dbReference type="ChEBI" id="CHEBI:57287"/>
    </ligand>
</feature>
<feature type="binding site" evidence="12">
    <location>
        <begin position="94"/>
        <end position="95"/>
    </location>
    <ligand>
        <name>CoA</name>
        <dbReference type="ChEBI" id="CHEBI:57287"/>
    </ligand>
</feature>
<evidence type="ECO:0000256" key="2">
    <source>
        <dbReference type="ARBA" id="ARBA00004993"/>
    </source>
</evidence>
<comment type="subunit">
    <text evidence="4">EntB, EntD, EntE, and EntF form a multienzyme complex called enterobactin synthase.</text>
</comment>
<evidence type="ECO:0000259" key="14">
    <source>
        <dbReference type="Pfam" id="PF01648"/>
    </source>
</evidence>
<comment type="caution">
    <text evidence="16">The sequence shown here is derived from an EMBL/GenBank/DDBJ whole genome shotgun (WGS) entry which is preliminary data.</text>
</comment>
<feature type="domain" description="4'-phosphopantetheinyl transferase" evidence="14">
    <location>
        <begin position="112"/>
        <end position="179"/>
    </location>
</feature>
<evidence type="ECO:0000313" key="17">
    <source>
        <dbReference type="Proteomes" id="UP000480312"/>
    </source>
</evidence>
<dbReference type="SUPFAM" id="SSF56214">
    <property type="entry name" value="4'-phosphopantetheinyl transferase"/>
    <property type="match status" value="1"/>
</dbReference>
<evidence type="ECO:0000259" key="15">
    <source>
        <dbReference type="Pfam" id="PF17837"/>
    </source>
</evidence>
<comment type="pathway">
    <text evidence="2">Siderophore biosynthesis; enterobactin biosynthesis.</text>
</comment>
<keyword evidence="6 16" id="KW-0808">Transferase</keyword>
<keyword evidence="13" id="KW-0460">Magnesium</keyword>
<dbReference type="Pfam" id="PF17837">
    <property type="entry name" value="4PPT_N"/>
    <property type="match status" value="1"/>
</dbReference>
<dbReference type="EMBL" id="JAAEHK010000014">
    <property type="protein sequence ID" value="NDL71139.1"/>
    <property type="molecule type" value="Genomic_DNA"/>
</dbReference>
<evidence type="ECO:0000256" key="5">
    <source>
        <dbReference type="ARBA" id="ARBA00019087"/>
    </source>
</evidence>
<feature type="binding site" evidence="12">
    <location>
        <position position="58"/>
    </location>
    <ligand>
        <name>CoA</name>
        <dbReference type="ChEBI" id="CHEBI:57287"/>
    </ligand>
</feature>
<gene>
    <name evidence="16" type="ORF">GPL32_11580</name>
</gene>
<feature type="binding site" evidence="12">
    <location>
        <position position="50"/>
    </location>
    <ligand>
        <name>CoA</name>
        <dbReference type="ChEBI" id="CHEBI:57287"/>
    </ligand>
</feature>
<feature type="binding site" evidence="13">
    <location>
        <position position="117"/>
    </location>
    <ligand>
        <name>Mg(2+)</name>
        <dbReference type="ChEBI" id="CHEBI:18420"/>
    </ligand>
</feature>
<dbReference type="PANTHER" id="PTHR38096:SF1">
    <property type="entry name" value="ENTEROBACTIN SYNTHASE COMPONENT D"/>
    <property type="match status" value="1"/>
</dbReference>
<evidence type="ECO:0000313" key="16">
    <source>
        <dbReference type="EMBL" id="NDL71139.1"/>
    </source>
</evidence>
<evidence type="ECO:0000256" key="4">
    <source>
        <dbReference type="ARBA" id="ARBA00011503"/>
    </source>
</evidence>
<dbReference type="InterPro" id="IPR041354">
    <property type="entry name" value="4PPT_N"/>
</dbReference>
<dbReference type="PRINTS" id="PR01399">
    <property type="entry name" value="ENTSNTHTASED"/>
</dbReference>
<name>A0A7C9K788_9GAMM</name>
<evidence type="ECO:0000256" key="3">
    <source>
        <dbReference type="ARBA" id="ARBA00008342"/>
    </source>
</evidence>
<comment type="cofactor">
    <cofactor evidence="13">
        <name>Mg(2+)</name>
        <dbReference type="ChEBI" id="CHEBI:18420"/>
    </cofactor>
</comment>
<dbReference type="InterPro" id="IPR037143">
    <property type="entry name" value="4-PPantetheinyl_Trfase_dom_sf"/>
</dbReference>
<evidence type="ECO:0000256" key="9">
    <source>
        <dbReference type="ARBA" id="ARBA00031996"/>
    </source>
</evidence>
<protein>
    <recommendedName>
        <fullName evidence="5">Enterobactin synthase component D</fullName>
    </recommendedName>
    <alternativeName>
        <fullName evidence="8">4'-phosphopantetheinyl transferase EntD</fullName>
    </alternativeName>
    <alternativeName>
        <fullName evidence="9">Enterochelin synthase D</fullName>
    </alternativeName>
</protein>
<dbReference type="GO" id="GO:0005886">
    <property type="term" value="C:plasma membrane"/>
    <property type="evidence" value="ECO:0007669"/>
    <property type="project" value="TreeGrafter"/>
</dbReference>
<evidence type="ECO:0000256" key="10">
    <source>
        <dbReference type="ARBA" id="ARBA00049176"/>
    </source>
</evidence>
<feature type="binding site" evidence="12">
    <location>
        <position position="156"/>
    </location>
    <ligand>
        <name>CoA</name>
        <dbReference type="ChEBI" id="CHEBI:57287"/>
    </ligand>
</feature>
<dbReference type="Pfam" id="PF01648">
    <property type="entry name" value="ACPS"/>
    <property type="match status" value="1"/>
</dbReference>
<dbReference type="InterPro" id="IPR003542">
    <property type="entry name" value="Enbac_synth_compD-like"/>
</dbReference>
<dbReference type="GO" id="GO:0009366">
    <property type="term" value="C:enterobactin synthetase complex"/>
    <property type="evidence" value="ECO:0007669"/>
    <property type="project" value="InterPro"/>
</dbReference>
<evidence type="ECO:0000256" key="8">
    <source>
        <dbReference type="ARBA" id="ARBA00029894"/>
    </source>
</evidence>
<comment type="function">
    <text evidence="1">Involved in the biosynthesis of the siderophore enterobactin (enterochelin), which is a macrocyclic trimeric lactone of N-(2,3-dihydroxybenzoyl)-serine. The serine trilactone serves as a scaffolding for the three catechol functionalities that provide hexadentate coordination for the tightly ligated iron(2+) atoms. Plays an essential role in the assembly of the enterobactin by catalyzing the transfer of the 4'-phosphopantetheine (Ppant) moiety from coenzyme A to the apo-domains of both EntB (ArCP domain) and EntF (PCP domain) to yield their holo-forms which make them competent for the activation of 2,3-dihydroxybenzoate (DHB) and L-serine, respectively.</text>
</comment>
<dbReference type="PANTHER" id="PTHR38096">
    <property type="entry name" value="ENTEROBACTIN SYNTHASE COMPONENT D"/>
    <property type="match status" value="1"/>
</dbReference>
<dbReference type="AlphaFoldDB" id="A0A7C9K788"/>
<reference evidence="16 17" key="1">
    <citation type="submission" date="2020-01" db="EMBL/GenBank/DDBJ databases">
        <title>Whole genome sequencing of Halomonas alkaliphila strain LS44.</title>
        <authorList>
            <person name="Kumar S."/>
            <person name="Paul D."/>
            <person name="Shouche Y."/>
            <person name="Suryavanshi M.V."/>
        </authorList>
    </citation>
    <scope>NUCLEOTIDE SEQUENCE [LARGE SCALE GENOMIC DNA]</scope>
    <source>
        <strain evidence="16 17">LS44</strain>
    </source>
</reference>
<dbReference type="GO" id="GO:0008897">
    <property type="term" value="F:holo-[acyl-carrier-protein] synthase activity"/>
    <property type="evidence" value="ECO:0007669"/>
    <property type="project" value="InterPro"/>
</dbReference>
<organism evidence="16 17">
    <name type="scientific">Vreelandella alkaliphila</name>
    <dbReference type="NCBI Taxonomy" id="272774"/>
    <lineage>
        <taxon>Bacteria</taxon>
        <taxon>Pseudomonadati</taxon>
        <taxon>Pseudomonadota</taxon>
        <taxon>Gammaproteobacteria</taxon>
        <taxon>Oceanospirillales</taxon>
        <taxon>Halomonadaceae</taxon>
        <taxon>Vreelandella</taxon>
    </lineage>
</organism>
<dbReference type="OrthoDB" id="8210607at2"/>
<dbReference type="RefSeq" id="WP_162219005.1">
    <property type="nucleotide sequence ID" value="NZ_JAAEHK010000014.1"/>
</dbReference>
<keyword evidence="13" id="KW-0479">Metal-binding</keyword>
<feature type="domain" description="4'-phosphopantetheinyl transferase N-terminal" evidence="15">
    <location>
        <begin position="39"/>
        <end position="105"/>
    </location>
</feature>
<comment type="catalytic activity">
    <reaction evidence="10">
        <text>apo-[aryl-carrier protein] + CoA = holo-[aryl-carrier protein] + adenosine 3',5'-bisphosphate + H(+)</text>
        <dbReference type="Rhea" id="RHEA:48404"/>
        <dbReference type="Rhea" id="RHEA-COMP:15903"/>
        <dbReference type="Rhea" id="RHEA-COMP:17557"/>
        <dbReference type="ChEBI" id="CHEBI:15378"/>
        <dbReference type="ChEBI" id="CHEBI:29999"/>
        <dbReference type="ChEBI" id="CHEBI:57287"/>
        <dbReference type="ChEBI" id="CHEBI:58343"/>
        <dbReference type="ChEBI" id="CHEBI:64479"/>
    </reaction>
</comment>
<evidence type="ECO:0000256" key="7">
    <source>
        <dbReference type="ARBA" id="ARBA00023191"/>
    </source>
</evidence>
<feature type="binding site" evidence="12">
    <location>
        <position position="116"/>
    </location>
    <ligand>
        <name>CoA</name>
        <dbReference type="ChEBI" id="CHEBI:57287"/>
    </ligand>
</feature>
<evidence type="ECO:0000256" key="11">
    <source>
        <dbReference type="ARBA" id="ARBA00049191"/>
    </source>
</evidence>
<comment type="catalytic activity">
    <reaction evidence="11">
        <text>apo-[peptidyl-carrier protein] + CoA = holo-[peptidyl-carrier protein] + adenosine 3',5'-bisphosphate + H(+)</text>
        <dbReference type="Rhea" id="RHEA:46228"/>
        <dbReference type="Rhea" id="RHEA-COMP:11479"/>
        <dbReference type="Rhea" id="RHEA-COMP:11480"/>
        <dbReference type="ChEBI" id="CHEBI:15378"/>
        <dbReference type="ChEBI" id="CHEBI:29999"/>
        <dbReference type="ChEBI" id="CHEBI:57287"/>
        <dbReference type="ChEBI" id="CHEBI:58343"/>
        <dbReference type="ChEBI" id="CHEBI:64479"/>
    </reaction>
</comment>
<accession>A0A7C9K788</accession>
<keyword evidence="7" id="KW-0259">Enterobactin biosynthesis</keyword>
<evidence type="ECO:0000256" key="12">
    <source>
        <dbReference type="PIRSR" id="PIRSR603542-1"/>
    </source>
</evidence>
<dbReference type="UniPathway" id="UPA00017"/>
<evidence type="ECO:0000256" key="6">
    <source>
        <dbReference type="ARBA" id="ARBA00022679"/>
    </source>
</evidence>
<evidence type="ECO:0000256" key="1">
    <source>
        <dbReference type="ARBA" id="ARBA00003937"/>
    </source>
</evidence>
<sequence>MGVGSLERLLAENQTSWPIEVVCAIRDPQIMHLSLFPEEEVSIVGADTKRLMEFAAGRSAAHAVLKKLDVPLSAILMGKGRAPVWPAGIVGSLSHTTDACLGVAARAHHTQAIGIDIESLAPLEGSLHPDIATPEELACIDQPPELAALQIFSMKEAAYKAQYPLSQTFFDFTTLEVTSEGLRFRCPVAPFAQGTLLTVHQWTGFGMCLSLCILKKPAPFPA</sequence>
<evidence type="ECO:0000256" key="13">
    <source>
        <dbReference type="PIRSR" id="PIRSR603542-2"/>
    </source>
</evidence>
<dbReference type="GO" id="GO:0009239">
    <property type="term" value="P:enterobactin biosynthetic process"/>
    <property type="evidence" value="ECO:0007669"/>
    <property type="project" value="UniProtKB-UniPathway"/>
</dbReference>